<proteinExistence type="predicted"/>
<feature type="domain" description="Aminotransferase-like plant mobile" evidence="2">
    <location>
        <begin position="3"/>
        <end position="352"/>
    </location>
</feature>
<sequence>MGTRCRIHKNHDLLYGVVEKWCCETNTFVIAFGEATITLEDIMVLGGYPIIGDPVFISLEDQEMREVEKKLILAREQLCKHGKARTPLWIDSFMDKGSEIEHEAFLSTWLSVYVFPHLNLVKSCLFPIAVHLARGNPIALAPAVLASLYKDLSLFKKTLVDLKKISDGGDRYPLEVTLQSPFYLVQIWVWERFKNLQPQPNLINQGDPLLFRWHKVKILKIDSVKWALDSAVDDFLWRPYVRYADKCELFYPNDEISVPFKKDLVDEQMLSFVICLRVSELVGFDSIEQYLPHRVAMQFGMDQDVPSDVPRFNETKDIAWKNYCRRISDRSLYFPSRFFEADVTTRYARWWKQSVLGRDDFVMKIVQKKRSASSRKHRVCVGKDNISGNDVGVPPGFPPNLVDTLIFGKFCYNGSKTKTRKVADFYADVPYENAVHNCLKADENIDADVEDCKPMLAEYKCGGKIHESKHLLDQSCSASSAYYEKILPLKRPVSVDNIELSIESLEDDSEDANGSKQARMSNDRVCLSETQGESKNFFIRKKVPSSNNVTAVQQDPSAQAQAKEAVEEKGRKESDHEVVVLLKELYLKNQEELRRLARQQEKMFQLIDLKEKRDEELRQLLTSVLKNQQPPSSFS</sequence>
<keyword evidence="3" id="KW-0378">Hydrolase</keyword>
<dbReference type="GO" id="GO:0010073">
    <property type="term" value="P:meristem maintenance"/>
    <property type="evidence" value="ECO:0007669"/>
    <property type="project" value="InterPro"/>
</dbReference>
<evidence type="ECO:0000259" key="2">
    <source>
        <dbReference type="Pfam" id="PF10536"/>
    </source>
</evidence>
<evidence type="ECO:0000313" key="4">
    <source>
        <dbReference type="Proteomes" id="UP000265566"/>
    </source>
</evidence>
<dbReference type="InterPro" id="IPR019557">
    <property type="entry name" value="AminoTfrase-like_pln_mobile"/>
</dbReference>
<dbReference type="InterPro" id="IPR044824">
    <property type="entry name" value="MAIN-like"/>
</dbReference>
<feature type="region of interest" description="Disordered" evidence="1">
    <location>
        <begin position="506"/>
        <end position="525"/>
    </location>
</feature>
<comment type="caution">
    <text evidence="3">The sequence shown here is derived from an EMBL/GenBank/DDBJ whole genome shotgun (WGS) entry which is preliminary data.</text>
</comment>
<name>A0A396ISW8_MEDTR</name>
<feature type="region of interest" description="Disordered" evidence="1">
    <location>
        <begin position="548"/>
        <end position="571"/>
    </location>
</feature>
<dbReference type="AlphaFoldDB" id="A0A396ISW8"/>
<evidence type="ECO:0000313" key="3">
    <source>
        <dbReference type="EMBL" id="RHN67748.1"/>
    </source>
</evidence>
<dbReference type="Proteomes" id="UP000265566">
    <property type="component" value="Chromosome 3"/>
</dbReference>
<dbReference type="Pfam" id="PF10536">
    <property type="entry name" value="PMD"/>
    <property type="match status" value="1"/>
</dbReference>
<dbReference type="PANTHER" id="PTHR46033">
    <property type="entry name" value="PROTEIN MAIN-LIKE 2"/>
    <property type="match status" value="1"/>
</dbReference>
<dbReference type="Gramene" id="rna15972">
    <property type="protein sequence ID" value="RHN67748.1"/>
    <property type="gene ID" value="gene15972"/>
</dbReference>
<feature type="compositionally biased region" description="Polar residues" evidence="1">
    <location>
        <begin position="548"/>
        <end position="557"/>
    </location>
</feature>
<protein>
    <recommendedName>
        <fullName evidence="2">Aminotransferase-like plant mobile domain-containing protein</fullName>
    </recommendedName>
</protein>
<reference evidence="4" key="1">
    <citation type="journal article" date="2018" name="Nat. Plants">
        <title>Whole-genome landscape of Medicago truncatula symbiotic genes.</title>
        <authorList>
            <person name="Pecrix Y."/>
            <person name="Staton S.E."/>
            <person name="Sallet E."/>
            <person name="Lelandais-Briere C."/>
            <person name="Moreau S."/>
            <person name="Carrere S."/>
            <person name="Blein T."/>
            <person name="Jardinaud M.F."/>
            <person name="Latrasse D."/>
            <person name="Zouine M."/>
            <person name="Zahm M."/>
            <person name="Kreplak J."/>
            <person name="Mayjonade B."/>
            <person name="Satge C."/>
            <person name="Perez M."/>
            <person name="Cauet S."/>
            <person name="Marande W."/>
            <person name="Chantry-Darmon C."/>
            <person name="Lopez-Roques C."/>
            <person name="Bouchez O."/>
            <person name="Berard A."/>
            <person name="Debelle F."/>
            <person name="Munos S."/>
            <person name="Bendahmane A."/>
            <person name="Berges H."/>
            <person name="Niebel A."/>
            <person name="Buitink J."/>
            <person name="Frugier F."/>
            <person name="Benhamed M."/>
            <person name="Crespi M."/>
            <person name="Gouzy J."/>
            <person name="Gamas P."/>
        </authorList>
    </citation>
    <scope>NUCLEOTIDE SEQUENCE [LARGE SCALE GENOMIC DNA]</scope>
    <source>
        <strain evidence="4">cv. Jemalong A17</strain>
    </source>
</reference>
<gene>
    <name evidence="3" type="ORF">MtrunA17_Chr3g0106071</name>
</gene>
<dbReference type="GO" id="GO:0016787">
    <property type="term" value="F:hydrolase activity"/>
    <property type="evidence" value="ECO:0007669"/>
    <property type="project" value="UniProtKB-KW"/>
</dbReference>
<dbReference type="PANTHER" id="PTHR46033:SF67">
    <property type="entry name" value="AMINOTRANSFERASE-LIKE, PLANT MOBILE DOMAIN FAMILY PROTEIN"/>
    <property type="match status" value="1"/>
</dbReference>
<evidence type="ECO:0000256" key="1">
    <source>
        <dbReference type="SAM" id="MobiDB-lite"/>
    </source>
</evidence>
<accession>A0A396ISW8</accession>
<dbReference type="EMBL" id="PSQE01000003">
    <property type="protein sequence ID" value="RHN67748.1"/>
    <property type="molecule type" value="Genomic_DNA"/>
</dbReference>
<organism evidence="3 4">
    <name type="scientific">Medicago truncatula</name>
    <name type="common">Barrel medic</name>
    <name type="synonym">Medicago tribuloides</name>
    <dbReference type="NCBI Taxonomy" id="3880"/>
    <lineage>
        <taxon>Eukaryota</taxon>
        <taxon>Viridiplantae</taxon>
        <taxon>Streptophyta</taxon>
        <taxon>Embryophyta</taxon>
        <taxon>Tracheophyta</taxon>
        <taxon>Spermatophyta</taxon>
        <taxon>Magnoliopsida</taxon>
        <taxon>eudicotyledons</taxon>
        <taxon>Gunneridae</taxon>
        <taxon>Pentapetalae</taxon>
        <taxon>rosids</taxon>
        <taxon>fabids</taxon>
        <taxon>Fabales</taxon>
        <taxon>Fabaceae</taxon>
        <taxon>Papilionoideae</taxon>
        <taxon>50 kb inversion clade</taxon>
        <taxon>NPAAA clade</taxon>
        <taxon>Hologalegina</taxon>
        <taxon>IRL clade</taxon>
        <taxon>Trifolieae</taxon>
        <taxon>Medicago</taxon>
    </lineage>
</organism>